<dbReference type="SMART" id="SM00091">
    <property type="entry name" value="PAS"/>
    <property type="match status" value="2"/>
</dbReference>
<evidence type="ECO:0000256" key="4">
    <source>
        <dbReference type="ARBA" id="ARBA00023170"/>
    </source>
</evidence>
<evidence type="ECO:0000256" key="2">
    <source>
        <dbReference type="ARBA" id="ARBA00022606"/>
    </source>
</evidence>
<keyword evidence="2" id="KW-0716">Sensory transduction</keyword>
<dbReference type="Pfam" id="PF13426">
    <property type="entry name" value="PAS_9"/>
    <property type="match status" value="1"/>
</dbReference>
<keyword evidence="1" id="KW-0600">Photoreceptor protein</keyword>
<accession>A0A699SL26</accession>
<dbReference type="InterPro" id="IPR035965">
    <property type="entry name" value="PAS-like_dom_sf"/>
</dbReference>
<evidence type="ECO:0000313" key="6">
    <source>
        <dbReference type="EMBL" id="GFC98471.1"/>
    </source>
</evidence>
<feature type="non-terminal residue" evidence="6">
    <location>
        <position position="1"/>
    </location>
</feature>
<dbReference type="AlphaFoldDB" id="A0A699SL26"/>
<sequence>QYQNLYEFAPVGYCTIDETSTLLQLNLRTAQLLGSTRQQLLGRRLALRIDREERPRFAAFLSELWAAPGERRTYELALNRFDDTRFFAELEGVVSEADAATGEPAACRLVLHDSTARRRAADQLAASEARFRATFEQSRDGMLLLQDHHFVDINEAGVWMLRRTDRRQIVGRHILEFWPEHQPNGRRSLDVLTDCMDRARTQGWCRLEWARTDSVGLTLWDEMSFNPVVVQGKMLLHAA</sequence>
<evidence type="ECO:0000256" key="1">
    <source>
        <dbReference type="ARBA" id="ARBA00022543"/>
    </source>
</evidence>
<reference evidence="6" key="1">
    <citation type="journal article" date="2019" name="Sci. Rep.">
        <title>Draft genome of Tanacetum cinerariifolium, the natural source of mosquito coil.</title>
        <authorList>
            <person name="Yamashiro T."/>
            <person name="Shiraishi A."/>
            <person name="Satake H."/>
            <person name="Nakayama K."/>
        </authorList>
    </citation>
    <scope>NUCLEOTIDE SEQUENCE</scope>
</reference>
<dbReference type="SUPFAM" id="SSF55785">
    <property type="entry name" value="PYP-like sensor domain (PAS domain)"/>
    <property type="match status" value="2"/>
</dbReference>
<dbReference type="InterPro" id="IPR000014">
    <property type="entry name" value="PAS"/>
</dbReference>
<gene>
    <name evidence="6" type="ORF">Tci_870441</name>
</gene>
<comment type="caution">
    <text evidence="6">The sequence shown here is derived from an EMBL/GenBank/DDBJ whole genome shotgun (WGS) entry which is preliminary data.</text>
</comment>
<dbReference type="Pfam" id="PF13188">
    <property type="entry name" value="PAS_8"/>
    <property type="match status" value="1"/>
</dbReference>
<dbReference type="EMBL" id="BKCJ011172345">
    <property type="protein sequence ID" value="GFC98471.1"/>
    <property type="molecule type" value="Genomic_DNA"/>
</dbReference>
<dbReference type="PROSITE" id="PS50112">
    <property type="entry name" value="PAS"/>
    <property type="match status" value="1"/>
</dbReference>
<dbReference type="CDD" id="cd00130">
    <property type="entry name" value="PAS"/>
    <property type="match status" value="1"/>
</dbReference>
<organism evidence="6">
    <name type="scientific">Tanacetum cinerariifolium</name>
    <name type="common">Dalmatian daisy</name>
    <name type="synonym">Chrysanthemum cinerariifolium</name>
    <dbReference type="NCBI Taxonomy" id="118510"/>
    <lineage>
        <taxon>Eukaryota</taxon>
        <taxon>Viridiplantae</taxon>
        <taxon>Streptophyta</taxon>
        <taxon>Embryophyta</taxon>
        <taxon>Tracheophyta</taxon>
        <taxon>Spermatophyta</taxon>
        <taxon>Magnoliopsida</taxon>
        <taxon>eudicotyledons</taxon>
        <taxon>Gunneridae</taxon>
        <taxon>Pentapetalae</taxon>
        <taxon>asterids</taxon>
        <taxon>campanulids</taxon>
        <taxon>Asterales</taxon>
        <taxon>Asteraceae</taxon>
        <taxon>Asteroideae</taxon>
        <taxon>Anthemideae</taxon>
        <taxon>Anthemidinae</taxon>
        <taxon>Tanacetum</taxon>
    </lineage>
</organism>
<dbReference type="GO" id="GO:0009881">
    <property type="term" value="F:photoreceptor activity"/>
    <property type="evidence" value="ECO:0007669"/>
    <property type="project" value="UniProtKB-KW"/>
</dbReference>
<keyword evidence="3" id="KW-0157">Chromophore</keyword>
<name>A0A699SL26_TANCI</name>
<dbReference type="NCBIfam" id="TIGR00229">
    <property type="entry name" value="sensory_box"/>
    <property type="match status" value="1"/>
</dbReference>
<keyword evidence="4" id="KW-0675">Receptor</keyword>
<evidence type="ECO:0000259" key="5">
    <source>
        <dbReference type="PROSITE" id="PS50112"/>
    </source>
</evidence>
<proteinExistence type="predicted"/>
<feature type="domain" description="PAS" evidence="5">
    <location>
        <begin position="1"/>
        <end position="49"/>
    </location>
</feature>
<evidence type="ECO:0000256" key="3">
    <source>
        <dbReference type="ARBA" id="ARBA00022991"/>
    </source>
</evidence>
<dbReference type="Gene3D" id="3.30.450.20">
    <property type="entry name" value="PAS domain"/>
    <property type="match status" value="2"/>
</dbReference>
<feature type="non-terminal residue" evidence="6">
    <location>
        <position position="239"/>
    </location>
</feature>
<protein>
    <recommendedName>
        <fullName evidence="5">PAS domain-containing protein</fullName>
    </recommendedName>
</protein>